<evidence type="ECO:0000313" key="6">
    <source>
        <dbReference type="Proteomes" id="UP000830835"/>
    </source>
</evidence>
<dbReference type="CDD" id="cd06848">
    <property type="entry name" value="GCS_H"/>
    <property type="match status" value="1"/>
</dbReference>
<dbReference type="HAMAP" id="MF_00272">
    <property type="entry name" value="GcvH"/>
    <property type="match status" value="1"/>
</dbReference>
<dbReference type="InterPro" id="IPR033753">
    <property type="entry name" value="GCV_H/Fam206"/>
</dbReference>
<evidence type="ECO:0000256" key="3">
    <source>
        <dbReference type="HAMAP-Rule" id="MF_00272"/>
    </source>
</evidence>
<evidence type="ECO:0000256" key="2">
    <source>
        <dbReference type="ARBA" id="ARBA00022823"/>
    </source>
</evidence>
<evidence type="ECO:0000313" key="5">
    <source>
        <dbReference type="EMBL" id="MCJ2541892.1"/>
    </source>
</evidence>
<dbReference type="NCBIfam" id="TIGR00527">
    <property type="entry name" value="gcvH"/>
    <property type="match status" value="1"/>
</dbReference>
<evidence type="ECO:0000256" key="1">
    <source>
        <dbReference type="ARBA" id="ARBA00009249"/>
    </source>
</evidence>
<dbReference type="InterPro" id="IPR017453">
    <property type="entry name" value="GCV_H_sub"/>
</dbReference>
<keyword evidence="6" id="KW-1185">Reference proteome</keyword>
<proteinExistence type="inferred from homology"/>
<sequence length="129" mass="13965">MALEYPSHLRYVDSHEYIRVEDDIAVIGITAYAVDQLGDIVFVGLPEEGSELEKGESFGSVESVKAVEDLYAPLSGEVVAVNKTVVDSPESIADDPYGDGWLLKVRIANPEELDEMISAEAYASLVEGS</sequence>
<comment type="cofactor">
    <cofactor evidence="3">
        <name>(R)-lipoate</name>
        <dbReference type="ChEBI" id="CHEBI:83088"/>
    </cofactor>
    <text evidence="3">Binds 1 lipoyl cofactor covalently.</text>
</comment>
<dbReference type="PROSITE" id="PS00189">
    <property type="entry name" value="LIPOYL"/>
    <property type="match status" value="1"/>
</dbReference>
<accession>A0ABT0C7X2</accession>
<dbReference type="NCBIfam" id="NF002270">
    <property type="entry name" value="PRK01202.1"/>
    <property type="match status" value="1"/>
</dbReference>
<dbReference type="InterPro" id="IPR000089">
    <property type="entry name" value="Biotin_lipoyl"/>
</dbReference>
<dbReference type="InterPro" id="IPR002930">
    <property type="entry name" value="GCV_H"/>
</dbReference>
<evidence type="ECO:0000259" key="4">
    <source>
        <dbReference type="PROSITE" id="PS50968"/>
    </source>
</evidence>
<dbReference type="InterPro" id="IPR003016">
    <property type="entry name" value="2-oxoA_DH_lipoyl-BS"/>
</dbReference>
<dbReference type="PANTHER" id="PTHR11715">
    <property type="entry name" value="GLYCINE CLEAVAGE SYSTEM H PROTEIN"/>
    <property type="match status" value="1"/>
</dbReference>
<protein>
    <recommendedName>
        <fullName evidence="3">Glycine cleavage system H protein</fullName>
    </recommendedName>
</protein>
<comment type="similarity">
    <text evidence="1 3">Belongs to the GcvH family.</text>
</comment>
<dbReference type="PROSITE" id="PS50968">
    <property type="entry name" value="BIOTINYL_LIPOYL"/>
    <property type="match status" value="1"/>
</dbReference>
<comment type="caution">
    <text evidence="5">The sequence shown here is derived from an EMBL/GenBank/DDBJ whole genome shotgun (WGS) entry which is preliminary data.</text>
</comment>
<reference evidence="5" key="1">
    <citation type="submission" date="2021-02" db="EMBL/GenBank/DDBJ databases">
        <title>The CRISPR/cas machinery reduction and long-range gene transfer in the hot spring cyanobacterium Synechococcus.</title>
        <authorList>
            <person name="Dvorak P."/>
            <person name="Jahodarova E."/>
            <person name="Hasler P."/>
            <person name="Poulickova A."/>
        </authorList>
    </citation>
    <scope>NUCLEOTIDE SEQUENCE</scope>
    <source>
        <strain evidence="5">Rupite</strain>
    </source>
</reference>
<name>A0ABT0C7X2_THEVL</name>
<gene>
    <name evidence="3 5" type="primary">gcvH</name>
    <name evidence="5" type="ORF">JX360_03050</name>
</gene>
<keyword evidence="2 3" id="KW-0450">Lipoyl</keyword>
<feature type="modified residue" description="N6-lipoyllysine" evidence="3">
    <location>
        <position position="65"/>
    </location>
</feature>
<dbReference type="EMBL" id="JAFIRA010000004">
    <property type="protein sequence ID" value="MCJ2541892.1"/>
    <property type="molecule type" value="Genomic_DNA"/>
</dbReference>
<dbReference type="RefSeq" id="WP_244349100.1">
    <property type="nucleotide sequence ID" value="NZ_JAFIRA010000004.1"/>
</dbReference>
<dbReference type="PANTHER" id="PTHR11715:SF3">
    <property type="entry name" value="GLYCINE CLEAVAGE SYSTEM H PROTEIN-RELATED"/>
    <property type="match status" value="1"/>
</dbReference>
<comment type="function">
    <text evidence="3">The glycine cleavage system catalyzes the degradation of glycine. The H protein shuttles the methylamine group of glycine from the P protein to the T protein.</text>
</comment>
<dbReference type="Gene3D" id="2.40.50.100">
    <property type="match status" value="1"/>
</dbReference>
<comment type="subunit">
    <text evidence="3">The glycine cleavage system is composed of four proteins: P, T, L and H.</text>
</comment>
<dbReference type="Proteomes" id="UP000830835">
    <property type="component" value="Unassembled WGS sequence"/>
</dbReference>
<organism evidence="5 6">
    <name type="scientific">Thermostichus vulcanus str. 'Rupite'</name>
    <dbReference type="NCBI Taxonomy" id="2813851"/>
    <lineage>
        <taxon>Bacteria</taxon>
        <taxon>Bacillati</taxon>
        <taxon>Cyanobacteriota</taxon>
        <taxon>Cyanophyceae</taxon>
        <taxon>Thermostichales</taxon>
        <taxon>Thermostichaceae</taxon>
        <taxon>Thermostichus</taxon>
    </lineage>
</organism>
<feature type="domain" description="Lipoyl-binding" evidence="4">
    <location>
        <begin position="24"/>
        <end position="106"/>
    </location>
</feature>
<dbReference type="SUPFAM" id="SSF51230">
    <property type="entry name" value="Single hybrid motif"/>
    <property type="match status" value="1"/>
</dbReference>
<dbReference type="InterPro" id="IPR011053">
    <property type="entry name" value="Single_hybrid_motif"/>
</dbReference>
<dbReference type="Pfam" id="PF01597">
    <property type="entry name" value="GCV_H"/>
    <property type="match status" value="1"/>
</dbReference>